<organism evidence="2 3">
    <name type="scientific">Oryza meyeriana var. granulata</name>
    <dbReference type="NCBI Taxonomy" id="110450"/>
    <lineage>
        <taxon>Eukaryota</taxon>
        <taxon>Viridiplantae</taxon>
        <taxon>Streptophyta</taxon>
        <taxon>Embryophyta</taxon>
        <taxon>Tracheophyta</taxon>
        <taxon>Spermatophyta</taxon>
        <taxon>Magnoliopsida</taxon>
        <taxon>Liliopsida</taxon>
        <taxon>Poales</taxon>
        <taxon>Poaceae</taxon>
        <taxon>BOP clade</taxon>
        <taxon>Oryzoideae</taxon>
        <taxon>Oryzeae</taxon>
        <taxon>Oryzinae</taxon>
        <taxon>Oryza</taxon>
        <taxon>Oryza meyeriana</taxon>
    </lineage>
</organism>
<gene>
    <name evidence="2" type="ORF">E2562_017555</name>
</gene>
<dbReference type="EMBL" id="SPHZ02000010">
    <property type="protein sequence ID" value="KAF0895911.1"/>
    <property type="molecule type" value="Genomic_DNA"/>
</dbReference>
<name>A0A6G1C797_9ORYZ</name>
<sequence>MTGQSTRPSTDQPATPCLAGQRKHIVLVHGGWSWYKVAARLQQRRRGCYGGYYYRVPTFRDYTEPLLDALRSLPDGKRAVLVGHSLGGLSVALAAELLPEKVAAAVFLADFIPDCASPPSHVLQKSNYRPSKKGDGGAWRVAVCIGCSIFYGQDRCVQND</sequence>
<dbReference type="GO" id="GO:0080032">
    <property type="term" value="F:methyl jasmonate esterase activity"/>
    <property type="evidence" value="ECO:0007669"/>
    <property type="project" value="TreeGrafter"/>
</dbReference>
<dbReference type="Proteomes" id="UP000479710">
    <property type="component" value="Unassembled WGS sequence"/>
</dbReference>
<evidence type="ECO:0000259" key="1">
    <source>
        <dbReference type="Pfam" id="PF12697"/>
    </source>
</evidence>
<dbReference type="OrthoDB" id="408373at2759"/>
<reference evidence="2 3" key="1">
    <citation type="submission" date="2019-11" db="EMBL/GenBank/DDBJ databases">
        <title>Whole genome sequence of Oryza granulata.</title>
        <authorList>
            <person name="Li W."/>
        </authorList>
    </citation>
    <scope>NUCLEOTIDE SEQUENCE [LARGE SCALE GENOMIC DNA]</scope>
    <source>
        <strain evidence="3">cv. Menghai</strain>
        <tissue evidence="2">Leaf</tissue>
    </source>
</reference>
<dbReference type="InterPro" id="IPR045889">
    <property type="entry name" value="MES/HNL"/>
</dbReference>
<evidence type="ECO:0000313" key="3">
    <source>
        <dbReference type="Proteomes" id="UP000479710"/>
    </source>
</evidence>
<dbReference type="InterPro" id="IPR029058">
    <property type="entry name" value="AB_hydrolase_fold"/>
</dbReference>
<dbReference type="GO" id="GO:0080031">
    <property type="term" value="F:methyl salicylate esterase activity"/>
    <property type="evidence" value="ECO:0007669"/>
    <property type="project" value="TreeGrafter"/>
</dbReference>
<dbReference type="AlphaFoldDB" id="A0A6G1C797"/>
<evidence type="ECO:0000313" key="2">
    <source>
        <dbReference type="EMBL" id="KAF0895911.1"/>
    </source>
</evidence>
<proteinExistence type="predicted"/>
<dbReference type="Gene3D" id="3.40.50.1820">
    <property type="entry name" value="alpha/beta hydrolase"/>
    <property type="match status" value="1"/>
</dbReference>
<dbReference type="PANTHER" id="PTHR10992:SF1008">
    <property type="entry name" value="AB HYDROLASE-1 DOMAIN-CONTAINING PROTEIN"/>
    <property type="match status" value="1"/>
</dbReference>
<dbReference type="InterPro" id="IPR000073">
    <property type="entry name" value="AB_hydrolase_1"/>
</dbReference>
<feature type="domain" description="AB hydrolase-1" evidence="1">
    <location>
        <begin position="25"/>
        <end position="121"/>
    </location>
</feature>
<accession>A0A6G1C797</accession>
<dbReference type="Pfam" id="PF12697">
    <property type="entry name" value="Abhydrolase_6"/>
    <property type="match status" value="1"/>
</dbReference>
<dbReference type="PANTHER" id="PTHR10992">
    <property type="entry name" value="METHYLESTERASE FAMILY MEMBER"/>
    <property type="match status" value="1"/>
</dbReference>
<dbReference type="SUPFAM" id="SSF53474">
    <property type="entry name" value="alpha/beta-Hydrolases"/>
    <property type="match status" value="1"/>
</dbReference>
<protein>
    <recommendedName>
        <fullName evidence="1">AB hydrolase-1 domain-containing protein</fullName>
    </recommendedName>
</protein>
<dbReference type="GO" id="GO:0009696">
    <property type="term" value="P:salicylic acid metabolic process"/>
    <property type="evidence" value="ECO:0007669"/>
    <property type="project" value="TreeGrafter"/>
</dbReference>
<dbReference type="GO" id="GO:0080030">
    <property type="term" value="F:methyl indole-3-acetate esterase activity"/>
    <property type="evidence" value="ECO:0007669"/>
    <property type="project" value="TreeGrafter"/>
</dbReference>
<dbReference type="GO" id="GO:0009694">
    <property type="term" value="P:jasmonic acid metabolic process"/>
    <property type="evidence" value="ECO:0007669"/>
    <property type="project" value="TreeGrafter"/>
</dbReference>
<keyword evidence="3" id="KW-1185">Reference proteome</keyword>
<comment type="caution">
    <text evidence="2">The sequence shown here is derived from an EMBL/GenBank/DDBJ whole genome shotgun (WGS) entry which is preliminary data.</text>
</comment>